<reference evidence="2 3" key="1">
    <citation type="submission" date="2024-09" db="EMBL/GenBank/DDBJ databases">
        <authorList>
            <person name="Sun Q."/>
            <person name="Mori K."/>
        </authorList>
    </citation>
    <scope>NUCLEOTIDE SEQUENCE [LARGE SCALE GENOMIC DNA]</scope>
    <source>
        <strain evidence="2 3">CECT 8286</strain>
    </source>
</reference>
<dbReference type="SMART" id="SM00450">
    <property type="entry name" value="RHOD"/>
    <property type="match status" value="1"/>
</dbReference>
<keyword evidence="3" id="KW-1185">Reference proteome</keyword>
<dbReference type="PANTHER" id="PTHR43031">
    <property type="entry name" value="FAD-DEPENDENT OXIDOREDUCTASE"/>
    <property type="match status" value="1"/>
</dbReference>
<evidence type="ECO:0000313" key="3">
    <source>
        <dbReference type="Proteomes" id="UP001589605"/>
    </source>
</evidence>
<proteinExistence type="predicted"/>
<dbReference type="CDD" id="cd00158">
    <property type="entry name" value="RHOD"/>
    <property type="match status" value="1"/>
</dbReference>
<organism evidence="2 3">
    <name type="scientific">Formosa undariae</name>
    <dbReference type="NCBI Taxonomy" id="1325436"/>
    <lineage>
        <taxon>Bacteria</taxon>
        <taxon>Pseudomonadati</taxon>
        <taxon>Bacteroidota</taxon>
        <taxon>Flavobacteriia</taxon>
        <taxon>Flavobacteriales</taxon>
        <taxon>Flavobacteriaceae</taxon>
        <taxon>Formosa</taxon>
    </lineage>
</organism>
<dbReference type="PROSITE" id="PS50206">
    <property type="entry name" value="RHODANESE_3"/>
    <property type="match status" value="1"/>
</dbReference>
<feature type="domain" description="Rhodanese" evidence="1">
    <location>
        <begin position="21"/>
        <end position="100"/>
    </location>
</feature>
<evidence type="ECO:0000313" key="2">
    <source>
        <dbReference type="EMBL" id="MFB9053990.1"/>
    </source>
</evidence>
<dbReference type="Gene3D" id="3.40.250.10">
    <property type="entry name" value="Rhodanese-like domain"/>
    <property type="match status" value="1"/>
</dbReference>
<comment type="caution">
    <text evidence="2">The sequence shown here is derived from an EMBL/GenBank/DDBJ whole genome shotgun (WGS) entry which is preliminary data.</text>
</comment>
<dbReference type="Proteomes" id="UP001589605">
    <property type="component" value="Unassembled WGS sequence"/>
</dbReference>
<name>A0ABV5F3K9_9FLAO</name>
<dbReference type="InterPro" id="IPR001763">
    <property type="entry name" value="Rhodanese-like_dom"/>
</dbReference>
<dbReference type="SUPFAM" id="SSF52821">
    <property type="entry name" value="Rhodanese/Cell cycle control phosphatase"/>
    <property type="match status" value="1"/>
</dbReference>
<dbReference type="PANTHER" id="PTHR43031:SF1">
    <property type="entry name" value="PYRIDINE NUCLEOTIDE-DISULPHIDE OXIDOREDUCTASE"/>
    <property type="match status" value="1"/>
</dbReference>
<dbReference type="RefSeq" id="WP_382383362.1">
    <property type="nucleotide sequence ID" value="NZ_JBHMEZ010000012.1"/>
</dbReference>
<dbReference type="EMBL" id="JBHMEZ010000012">
    <property type="protein sequence ID" value="MFB9053990.1"/>
    <property type="molecule type" value="Genomic_DNA"/>
</dbReference>
<dbReference type="InterPro" id="IPR036873">
    <property type="entry name" value="Rhodanese-like_dom_sf"/>
</dbReference>
<sequence length="102" mass="10906">MFNTLKQLFGFGPKLDYAQLVKEGAIILDVRTKGEFQQGHIKGAQNMPLNNLSTEASKLSKTKTIITCCASGMRSAQAKKVLTANGFTAVNGGGWSSLQGKI</sequence>
<dbReference type="InterPro" id="IPR050229">
    <property type="entry name" value="GlpE_sulfurtransferase"/>
</dbReference>
<protein>
    <submittedName>
        <fullName evidence="2">Rhodanese-like domain-containing protein</fullName>
    </submittedName>
</protein>
<dbReference type="Pfam" id="PF00581">
    <property type="entry name" value="Rhodanese"/>
    <property type="match status" value="1"/>
</dbReference>
<accession>A0ABV5F3K9</accession>
<evidence type="ECO:0000259" key="1">
    <source>
        <dbReference type="PROSITE" id="PS50206"/>
    </source>
</evidence>
<gene>
    <name evidence="2" type="ORF">ACFFVB_12960</name>
</gene>